<dbReference type="STRING" id="1453498.LG45_05125"/>
<sequence length="255" mass="28405">MNRIIKIILLDILKSKIVLAYTFILAILSWSSFALEDNSAKGILTILNVILFTVPLVSILFATIYLYNSSEFIELLLSQPIKRRKIWISLFLGLSISMIIAFFVGAGIPLLVNSPDSVGIIMLLNGCLITVIFTALAFLSSILTRDKAKGIGIAIMTWLFFALLFDGLVLFLLFQFQDYPIENAMVGITAFSPIDLARIQILLHLDVSAMMGYTGAIFKDFFGTSTGLIVSFLLLSLWAIIPFFISLRKFNNKDL</sequence>
<feature type="transmembrane region" description="Helical" evidence="1">
    <location>
        <begin position="87"/>
        <end position="112"/>
    </location>
</feature>
<keyword evidence="1" id="KW-0812">Transmembrane</keyword>
<comment type="caution">
    <text evidence="2">The sequence shown here is derived from an EMBL/GenBank/DDBJ whole genome shotgun (WGS) entry which is preliminary data.</text>
</comment>
<protein>
    <submittedName>
        <fullName evidence="2">Nitrous oxide reductase</fullName>
    </submittedName>
</protein>
<dbReference type="EMBL" id="JRHH01000002">
    <property type="protein sequence ID" value="KGD69015.1"/>
    <property type="molecule type" value="Genomic_DNA"/>
</dbReference>
<organism evidence="2 3">
    <name type="scientific">Flavobacterium aquatile LMG 4008 = ATCC 11947</name>
    <dbReference type="NCBI Taxonomy" id="1453498"/>
    <lineage>
        <taxon>Bacteria</taxon>
        <taxon>Pseudomonadati</taxon>
        <taxon>Bacteroidota</taxon>
        <taxon>Flavobacteriia</taxon>
        <taxon>Flavobacteriales</taxon>
        <taxon>Flavobacteriaceae</taxon>
        <taxon>Flavobacterium</taxon>
    </lineage>
</organism>
<evidence type="ECO:0000313" key="2">
    <source>
        <dbReference type="EMBL" id="KGD69015.1"/>
    </source>
</evidence>
<evidence type="ECO:0000313" key="3">
    <source>
        <dbReference type="Proteomes" id="UP000029554"/>
    </source>
</evidence>
<dbReference type="OrthoDB" id="1068411at2"/>
<proteinExistence type="predicted"/>
<dbReference type="Pfam" id="PF12679">
    <property type="entry name" value="ABC2_membrane_2"/>
    <property type="match status" value="1"/>
</dbReference>
<dbReference type="eggNOG" id="COG1277">
    <property type="taxonomic scope" value="Bacteria"/>
</dbReference>
<keyword evidence="3" id="KW-1185">Reference proteome</keyword>
<accession>A0A095V2C9</accession>
<dbReference type="RefSeq" id="WP_035124958.1">
    <property type="nucleotide sequence ID" value="NZ_JRHH01000002.1"/>
</dbReference>
<keyword evidence="1" id="KW-0472">Membrane</keyword>
<dbReference type="GO" id="GO:0140359">
    <property type="term" value="F:ABC-type transporter activity"/>
    <property type="evidence" value="ECO:0007669"/>
    <property type="project" value="InterPro"/>
</dbReference>
<evidence type="ECO:0000256" key="1">
    <source>
        <dbReference type="SAM" id="Phobius"/>
    </source>
</evidence>
<name>A0A095V2C9_9FLAO</name>
<dbReference type="AlphaFoldDB" id="A0A095V2C9"/>
<feature type="transmembrane region" description="Helical" evidence="1">
    <location>
        <begin position="12"/>
        <end position="31"/>
    </location>
</feature>
<feature type="transmembrane region" description="Helical" evidence="1">
    <location>
        <begin position="43"/>
        <end position="67"/>
    </location>
</feature>
<feature type="transmembrane region" description="Helical" evidence="1">
    <location>
        <begin position="151"/>
        <end position="176"/>
    </location>
</feature>
<reference evidence="2 3" key="1">
    <citation type="submission" date="2014-09" db="EMBL/GenBank/DDBJ databases">
        <title>Whole Genome Shotgun of Flavobacterium aquatile LMG 4008.</title>
        <authorList>
            <person name="Gale A.N."/>
            <person name="Pipes S.E."/>
            <person name="Newman J.D."/>
        </authorList>
    </citation>
    <scope>NUCLEOTIDE SEQUENCE [LARGE SCALE GENOMIC DNA]</scope>
    <source>
        <strain evidence="2 3">LMG 4008</strain>
    </source>
</reference>
<feature type="transmembrane region" description="Helical" evidence="1">
    <location>
        <begin position="118"/>
        <end position="139"/>
    </location>
</feature>
<dbReference type="Proteomes" id="UP000029554">
    <property type="component" value="Unassembled WGS sequence"/>
</dbReference>
<dbReference type="GO" id="GO:0005886">
    <property type="term" value="C:plasma membrane"/>
    <property type="evidence" value="ECO:0007669"/>
    <property type="project" value="UniProtKB-SubCell"/>
</dbReference>
<gene>
    <name evidence="2" type="ORF">LG45_05125</name>
</gene>
<feature type="transmembrane region" description="Helical" evidence="1">
    <location>
        <begin position="221"/>
        <end position="245"/>
    </location>
</feature>
<keyword evidence="1" id="KW-1133">Transmembrane helix</keyword>